<evidence type="ECO:0000256" key="1">
    <source>
        <dbReference type="SAM" id="Phobius"/>
    </source>
</evidence>
<feature type="transmembrane region" description="Helical" evidence="1">
    <location>
        <begin position="56"/>
        <end position="76"/>
    </location>
</feature>
<evidence type="ECO:0000313" key="3">
    <source>
        <dbReference type="Proteomes" id="UP001057702"/>
    </source>
</evidence>
<dbReference type="Proteomes" id="UP001057702">
    <property type="component" value="Unassembled WGS sequence"/>
</dbReference>
<keyword evidence="1" id="KW-0812">Transmembrane</keyword>
<accession>A0ABT1Q8Q1</accession>
<dbReference type="EMBL" id="JANFNG010000065">
    <property type="protein sequence ID" value="MCQ4085205.1"/>
    <property type="molecule type" value="Genomic_DNA"/>
</dbReference>
<comment type="caution">
    <text evidence="2">The sequence shown here is derived from an EMBL/GenBank/DDBJ whole genome shotgun (WGS) entry which is preliminary data.</text>
</comment>
<name>A0ABT1Q8Q1_9ACTN</name>
<feature type="transmembrane region" description="Helical" evidence="1">
    <location>
        <begin position="88"/>
        <end position="106"/>
    </location>
</feature>
<keyword evidence="3" id="KW-1185">Reference proteome</keyword>
<sequence>MDLIRLLVALHPKDWRRRYGEEFSALLEDTRPTPSVVVNVAVHATRARVRAHLEGVLVAAVLVVSVTCHVIALRTGLTRNILWAPTNLPRALALLGTVGPWAALIARRRVRRRAVGA</sequence>
<evidence type="ECO:0000313" key="2">
    <source>
        <dbReference type="EMBL" id="MCQ4085205.1"/>
    </source>
</evidence>
<keyword evidence="1" id="KW-1133">Transmembrane helix</keyword>
<dbReference type="RefSeq" id="WP_255924330.1">
    <property type="nucleotide sequence ID" value="NZ_JANFNG010000065.1"/>
</dbReference>
<reference evidence="2" key="1">
    <citation type="submission" date="2022-06" db="EMBL/GenBank/DDBJ databases">
        <title>Draft genome sequence of Streptomyces sp. RB6PN25 isolated from peat swamp forest in Thailand.</title>
        <authorList>
            <person name="Duangmal K."/>
            <person name="Klaysubun C."/>
        </authorList>
    </citation>
    <scope>NUCLEOTIDE SEQUENCE</scope>
    <source>
        <strain evidence="2">RB6PN25</strain>
    </source>
</reference>
<keyword evidence="1" id="KW-0472">Membrane</keyword>
<protein>
    <submittedName>
        <fullName evidence="2">Uncharacterized protein</fullName>
    </submittedName>
</protein>
<proteinExistence type="predicted"/>
<organism evidence="2 3">
    <name type="scientific">Streptomyces humicola</name>
    <dbReference type="NCBI Taxonomy" id="2953240"/>
    <lineage>
        <taxon>Bacteria</taxon>
        <taxon>Bacillati</taxon>
        <taxon>Actinomycetota</taxon>
        <taxon>Actinomycetes</taxon>
        <taxon>Kitasatosporales</taxon>
        <taxon>Streptomycetaceae</taxon>
        <taxon>Streptomyces</taxon>
    </lineage>
</organism>
<gene>
    <name evidence="2" type="ORF">NGB36_32765</name>
</gene>